<organism evidence="3 4">
    <name type="scientific">Fuscibacter oryzae</name>
    <dbReference type="NCBI Taxonomy" id="2803939"/>
    <lineage>
        <taxon>Bacteria</taxon>
        <taxon>Pseudomonadati</taxon>
        <taxon>Pseudomonadota</taxon>
        <taxon>Alphaproteobacteria</taxon>
        <taxon>Rhodobacterales</taxon>
        <taxon>Paracoccaceae</taxon>
        <taxon>Fuscibacter</taxon>
    </lineage>
</organism>
<dbReference type="PANTHER" id="PTHR34136">
    <property type="match status" value="1"/>
</dbReference>
<dbReference type="Proteomes" id="UP000619033">
    <property type="component" value="Unassembled WGS sequence"/>
</dbReference>
<gene>
    <name evidence="3" type="ORF">JI744_08885</name>
</gene>
<keyword evidence="2" id="KW-0808">Transferase</keyword>
<keyword evidence="1" id="KW-0328">Glycosyltransferase</keyword>
<name>A0A8J7SV33_9RHOB</name>
<dbReference type="EMBL" id="JAESVP010000004">
    <property type="protein sequence ID" value="MBL4928216.1"/>
    <property type="molecule type" value="Genomic_DNA"/>
</dbReference>
<evidence type="ECO:0000313" key="4">
    <source>
        <dbReference type="Proteomes" id="UP000619033"/>
    </source>
</evidence>
<evidence type="ECO:0000256" key="2">
    <source>
        <dbReference type="ARBA" id="ARBA00022679"/>
    </source>
</evidence>
<protein>
    <submittedName>
        <fullName evidence="3">WecB/TagA/CpsF family glycosyltransferase</fullName>
    </submittedName>
</protein>
<dbReference type="PANTHER" id="PTHR34136:SF1">
    <property type="entry name" value="UDP-N-ACETYL-D-MANNOSAMINURONIC ACID TRANSFERASE"/>
    <property type="match status" value="1"/>
</dbReference>
<sequence length="251" mass="26715">MHFRFGQTVITVNIPDRTALLAAVRARLLAGQGFALATINLDHIVKLDRDPSFRQVYGAQDMVVADGNPVVWLSYLAGDPVSLVPGSDVVIPLIQVAADTGRKIALVGATTGALQRAADCLTSIVPGAQIAMCEAPPMGFDPEGDLAVRILTEIAAQGIGLCLIALGAPKQERFAAMGRRIAPGTGFASIGAGLDFLAGTQRRAPVWVRKLALEWLWRALSDPKRLFPRYAACIAVLPARVTEALRQRQSG</sequence>
<dbReference type="InterPro" id="IPR004629">
    <property type="entry name" value="WecG_TagA_CpsF"/>
</dbReference>
<dbReference type="NCBIfam" id="TIGR00696">
    <property type="entry name" value="wecG_tagA_cpsF"/>
    <property type="match status" value="1"/>
</dbReference>
<accession>A0A8J7SV33</accession>
<dbReference type="GO" id="GO:0016758">
    <property type="term" value="F:hexosyltransferase activity"/>
    <property type="evidence" value="ECO:0007669"/>
    <property type="project" value="TreeGrafter"/>
</dbReference>
<evidence type="ECO:0000313" key="3">
    <source>
        <dbReference type="EMBL" id="MBL4928216.1"/>
    </source>
</evidence>
<dbReference type="RefSeq" id="WP_202659735.1">
    <property type="nucleotide sequence ID" value="NZ_JAESVP010000004.1"/>
</dbReference>
<evidence type="ECO:0000256" key="1">
    <source>
        <dbReference type="ARBA" id="ARBA00022676"/>
    </source>
</evidence>
<keyword evidence="4" id="KW-1185">Reference proteome</keyword>
<proteinExistence type="predicted"/>
<dbReference type="Pfam" id="PF03808">
    <property type="entry name" value="Glyco_tran_WecG"/>
    <property type="match status" value="1"/>
</dbReference>
<comment type="caution">
    <text evidence="3">The sequence shown here is derived from an EMBL/GenBank/DDBJ whole genome shotgun (WGS) entry which is preliminary data.</text>
</comment>
<dbReference type="AlphaFoldDB" id="A0A8J7SV33"/>
<reference evidence="3" key="1">
    <citation type="submission" date="2021-01" db="EMBL/GenBank/DDBJ databases">
        <title>Genome seq and assembly of Tabrizicola sp. KVB23.</title>
        <authorList>
            <person name="Chhetri G."/>
        </authorList>
    </citation>
    <scope>NUCLEOTIDE SEQUENCE</scope>
    <source>
        <strain evidence="3">KVB23</strain>
    </source>
</reference>
<dbReference type="CDD" id="cd06533">
    <property type="entry name" value="Glyco_transf_WecG_TagA"/>
    <property type="match status" value="1"/>
</dbReference>